<dbReference type="SUPFAM" id="SSF53067">
    <property type="entry name" value="Actin-like ATPase domain"/>
    <property type="match status" value="1"/>
</dbReference>
<dbReference type="Proteomes" id="UP000257055">
    <property type="component" value="Unassembled WGS sequence"/>
</dbReference>
<dbReference type="EMBL" id="LARY01000001">
    <property type="protein sequence ID" value="RDX02149.1"/>
    <property type="molecule type" value="Genomic_DNA"/>
</dbReference>
<dbReference type="PANTHER" id="PTHR18964">
    <property type="entry name" value="ROK (REPRESSOR, ORF, KINASE) FAMILY"/>
    <property type="match status" value="1"/>
</dbReference>
<organism evidence="2 3">
    <name type="scientific">Listeria kieliensis</name>
    <dbReference type="NCBI Taxonomy" id="1621700"/>
    <lineage>
        <taxon>Bacteria</taxon>
        <taxon>Bacillati</taxon>
        <taxon>Bacillota</taxon>
        <taxon>Bacilli</taxon>
        <taxon>Bacillales</taxon>
        <taxon>Listeriaceae</taxon>
        <taxon>Listeria</taxon>
    </lineage>
</organism>
<sequence length="301" mass="32525">MSNILVFDIGGTFVKYAIVQAGKLGNVHKFKTPKTKEQFKQELVATLENVPCALSGVSISMPGVINPETGFALHGGSLRFIHKENLLTLFSSYFNLPVAVHNDAKAAIIGEMNEGQLRGIQNGAMIVLGTGVGGSIMLNRKVLSGTHQSAGELSLLKTSTDLEKADFLVARNGIHALLRPFAKAKQLDPEKLSGELFFEVLKQGDPDAISIMKRFTDSLAVQIWNLQATLDLDKIVIGGGISSQLLLLDYLQASMKKLVAPLLHLDSSFLESIQPVIELSSLGNNANLLGAYHHFKANHAK</sequence>
<dbReference type="InterPro" id="IPR043129">
    <property type="entry name" value="ATPase_NBD"/>
</dbReference>
<proteinExistence type="inferred from homology"/>
<protein>
    <submittedName>
        <fullName evidence="2">ROK family protein</fullName>
    </submittedName>
</protein>
<dbReference type="AlphaFoldDB" id="A0A3D8TTM2"/>
<dbReference type="RefSeq" id="WP_115751819.1">
    <property type="nucleotide sequence ID" value="NZ_LARY01000001.1"/>
</dbReference>
<comment type="caution">
    <text evidence="2">The sequence shown here is derived from an EMBL/GenBank/DDBJ whole genome shotgun (WGS) entry which is preliminary data.</text>
</comment>
<dbReference type="CDD" id="cd24152">
    <property type="entry name" value="ASKHA_NBD_ROK-like"/>
    <property type="match status" value="1"/>
</dbReference>
<evidence type="ECO:0000256" key="1">
    <source>
        <dbReference type="ARBA" id="ARBA00006479"/>
    </source>
</evidence>
<accession>A0A3D8TTM2</accession>
<keyword evidence="3" id="KW-1185">Reference proteome</keyword>
<dbReference type="InterPro" id="IPR000600">
    <property type="entry name" value="ROK"/>
</dbReference>
<evidence type="ECO:0000313" key="3">
    <source>
        <dbReference type="Proteomes" id="UP000257055"/>
    </source>
</evidence>
<dbReference type="PANTHER" id="PTHR18964:SF170">
    <property type="entry name" value="SUGAR KINASE"/>
    <property type="match status" value="1"/>
</dbReference>
<name>A0A3D8TTM2_9LIST</name>
<dbReference type="Gene3D" id="3.30.420.40">
    <property type="match status" value="2"/>
</dbReference>
<comment type="similarity">
    <text evidence="1">Belongs to the ROK (NagC/XylR) family.</text>
</comment>
<dbReference type="Pfam" id="PF00480">
    <property type="entry name" value="ROK"/>
    <property type="match status" value="2"/>
</dbReference>
<reference evidence="3" key="1">
    <citation type="submission" date="2015-04" db="EMBL/GenBank/DDBJ databases">
        <authorList>
            <person name="Schardt J."/>
            <person name="Mueller-Herbst S."/>
            <person name="Scherer S."/>
            <person name="Huptas C."/>
        </authorList>
    </citation>
    <scope>NUCLEOTIDE SEQUENCE [LARGE SCALE GENOMIC DNA]</scope>
    <source>
        <strain evidence="3">Kiel-L1</strain>
    </source>
</reference>
<evidence type="ECO:0000313" key="2">
    <source>
        <dbReference type="EMBL" id="RDX02149.1"/>
    </source>
</evidence>
<gene>
    <name evidence="2" type="ORF">UR08_01025</name>
</gene>